<dbReference type="OrthoDB" id="342900at2759"/>
<dbReference type="PANTHER" id="PTHR12891:SF0">
    <property type="entry name" value="MMS19 NUCLEOTIDE EXCISION REPAIR PROTEIN HOMOLOG"/>
    <property type="match status" value="1"/>
</dbReference>
<keyword evidence="4 5" id="KW-0539">Nucleus</keyword>
<dbReference type="InterPro" id="IPR029240">
    <property type="entry name" value="MMS19_N"/>
</dbReference>
<dbReference type="InterPro" id="IPR024687">
    <property type="entry name" value="MMS19_C"/>
</dbReference>
<dbReference type="InterPro" id="IPR011989">
    <property type="entry name" value="ARM-like"/>
</dbReference>
<evidence type="ECO:0000313" key="9">
    <source>
        <dbReference type="Proteomes" id="UP000241107"/>
    </source>
</evidence>
<evidence type="ECO:0000256" key="3">
    <source>
        <dbReference type="ARBA" id="ARBA00022737"/>
    </source>
</evidence>
<keyword evidence="5" id="KW-0234">DNA repair</keyword>
<dbReference type="Gene3D" id="1.25.10.10">
    <property type="entry name" value="Leucine-rich Repeat Variant"/>
    <property type="match status" value="2"/>
</dbReference>
<evidence type="ECO:0000313" key="8">
    <source>
        <dbReference type="EMBL" id="PSK39808.1"/>
    </source>
</evidence>
<keyword evidence="9" id="KW-1185">Reference proteome</keyword>
<dbReference type="PANTHER" id="PTHR12891">
    <property type="entry name" value="DNA REPAIR/TRANSCRIPTION PROTEIN MET18/MMS19"/>
    <property type="match status" value="1"/>
</dbReference>
<evidence type="ECO:0000259" key="7">
    <source>
        <dbReference type="Pfam" id="PF14500"/>
    </source>
</evidence>
<feature type="domain" description="MMS19 N-terminal" evidence="7">
    <location>
        <begin position="46"/>
        <end position="322"/>
    </location>
</feature>
<dbReference type="RefSeq" id="XP_024714898.1">
    <property type="nucleotide sequence ID" value="XM_024857018.1"/>
</dbReference>
<evidence type="ECO:0000256" key="5">
    <source>
        <dbReference type="RuleBase" id="RU367072"/>
    </source>
</evidence>
<keyword evidence="3" id="KW-0677">Repeat</keyword>
<comment type="function">
    <text evidence="5">Key component of the cytosolic iron-sulfur protein assembly (CIA) complex, a multiprotein complex that mediates the incorporation of iron-sulfur cluster into apoproteins specifically involved in DNA metabolism and genomic integrity. In the CIA complex, MMS19 acts as an adapter between early-acting CIA components and a subset of cellular target iron-sulfur proteins.</text>
</comment>
<accession>A0A2P7YV13</accession>
<dbReference type="EMBL" id="PYFQ01000002">
    <property type="protein sequence ID" value="PSK39808.1"/>
    <property type="molecule type" value="Genomic_DNA"/>
</dbReference>
<proteinExistence type="inferred from homology"/>
<dbReference type="Pfam" id="PF12460">
    <property type="entry name" value="MMS19_C"/>
    <property type="match status" value="1"/>
</dbReference>
<dbReference type="GO" id="GO:0051604">
    <property type="term" value="P:protein maturation"/>
    <property type="evidence" value="ECO:0007669"/>
    <property type="project" value="UniProtKB-UniRule"/>
</dbReference>
<reference evidence="8 9" key="1">
    <citation type="submission" date="2018-03" db="EMBL/GenBank/DDBJ databases">
        <title>Candida pseudohaemulonii genome assembly and annotation.</title>
        <authorList>
            <person name="Munoz J.F."/>
            <person name="Gade L.G."/>
            <person name="Chow N.A."/>
            <person name="Litvintseva A.P."/>
            <person name="Loparev V.N."/>
            <person name="Cuomo C.A."/>
        </authorList>
    </citation>
    <scope>NUCLEOTIDE SEQUENCE [LARGE SCALE GENOMIC DNA]</scope>
    <source>
        <strain evidence="8 9">B12108</strain>
    </source>
</reference>
<comment type="similarity">
    <text evidence="2 5">Belongs to the MET18/MMS19 family.</text>
</comment>
<name>A0A2P7YV13_9ASCO</name>
<dbReference type="VEuPathDB" id="FungiDB:C7M61_001616"/>
<feature type="domain" description="MMS19 C-terminal" evidence="6">
    <location>
        <begin position="598"/>
        <end position="1017"/>
    </location>
</feature>
<protein>
    <recommendedName>
        <fullName evidence="5">MMS19 nucleotide excision repair protein</fullName>
    </recommendedName>
</protein>
<sequence length="1064" mass="119771">MAASDDTATLVHQFIASVASGEVSNEAPQKISERLALGTLTLLQFIQVLGPTLTSDDPTTRSYALNCLSVTLDLLKTTVRLTNQDVNVLLQFLVKKFEDEKLTVHILGALTSLVQFKKFLPRVNDNLITLTTAITDAYEPRKHLAKVRYEGFNLLQTLFNLHSETIFTNPEFLEAFTKAFVHVASGEKDPRNLLMSFRLNVAINEKFQFQDRTTNLTHDQLLTDLFDVCFCYFPISFSPPANDPYKITAADLKKELRKTIASQSQFAQDTFPSLFEKLTSTNPSVRNDVLQTLLLSVQNYEAATVEQYWVTIWDALKFEILHNDVLIFQPQASNIIPPQYEMIDDSDDNKTLILTLKTLSVVAERLSSSQESVESLVETVKNDLKSNLESEDTKTVKQSVLLICALGSVSVPVYNSFVDFFFSFGVWGKYVRSDLQDEEKADDDMEIDISLTVARQRDLIDNLGFVFTANLELNQPTHLLDYKDHLLIFLGQLLQTSSKLDKTLKCKITQQLVKLILLDDFLAINEVQLILGWLNDNLIDFVDSGNSGWEKDIFLTEIVSGIVHLMTEGSDEKINANVGCVIEIVLPTLLDNISDSNILTIIRKLCVNYRVLEVLSIRLLNKIEFDNCDKEQLGSIIDCLISSFNQTQSVKPFMSNTWNKNFNPRFLDLIIAKSSDDAAILELSGQLLGLVTRYTEKSKQQDVLDEILKKFCGEAEVGGGLLNVFTEPTPKVSILKHILAKIDKSCQLPSNVHDKIDQCIHNTSSAADEFVRMGYLQLIAILVNKFTPQNDETNGSILQKLFANFQGNENSLEIATWILKGLIMRADQVGSKYLNELLDEVFRSDDTAHSKQTSRCFSILMADLDVFMNPENSKLKIVSGVSNLNVKLLYKQQIFENILGRVLERFQDTQGDEKKEVLLGTLAIIISNISPKVLKPHLRDVFPLVLNGLSIESAVVLKASLDTFKVIITETPDLISENIDSLVTKLVDLSTTKIVSGKKLVNDEQIRYLALECLEGIFNSVELPQVVKYQASTRDKLRVCLDDKKRSVRKKACDVRQVLYELGR</sequence>
<evidence type="ECO:0000259" key="6">
    <source>
        <dbReference type="Pfam" id="PF12460"/>
    </source>
</evidence>
<evidence type="ECO:0000256" key="1">
    <source>
        <dbReference type="ARBA" id="ARBA00004123"/>
    </source>
</evidence>
<dbReference type="GO" id="GO:0016226">
    <property type="term" value="P:iron-sulfur cluster assembly"/>
    <property type="evidence" value="ECO:0007669"/>
    <property type="project" value="UniProtKB-UniRule"/>
</dbReference>
<comment type="subcellular location">
    <subcellularLocation>
        <location evidence="1 5">Nucleus</location>
    </subcellularLocation>
</comment>
<dbReference type="Proteomes" id="UP000241107">
    <property type="component" value="Unassembled WGS sequence"/>
</dbReference>
<keyword evidence="5" id="KW-0227">DNA damage</keyword>
<dbReference type="InterPro" id="IPR039920">
    <property type="entry name" value="MMS19"/>
</dbReference>
<dbReference type="GO" id="GO:0006281">
    <property type="term" value="P:DNA repair"/>
    <property type="evidence" value="ECO:0007669"/>
    <property type="project" value="UniProtKB-UniRule"/>
</dbReference>
<dbReference type="AlphaFoldDB" id="A0A2P7YV13"/>
<dbReference type="InterPro" id="IPR016024">
    <property type="entry name" value="ARM-type_fold"/>
</dbReference>
<gene>
    <name evidence="8" type="ORF">C7M61_001616</name>
</gene>
<dbReference type="SUPFAM" id="SSF48371">
    <property type="entry name" value="ARM repeat"/>
    <property type="match status" value="1"/>
</dbReference>
<dbReference type="GO" id="GO:0097361">
    <property type="term" value="C:cytosolic [4Fe-4S] assembly targeting complex"/>
    <property type="evidence" value="ECO:0007669"/>
    <property type="project" value="UniProtKB-UniRule"/>
</dbReference>
<evidence type="ECO:0000256" key="4">
    <source>
        <dbReference type="ARBA" id="ARBA00023242"/>
    </source>
</evidence>
<dbReference type="Pfam" id="PF14500">
    <property type="entry name" value="MMS19_N"/>
    <property type="match status" value="1"/>
</dbReference>
<comment type="caution">
    <text evidence="8">The sequence shown here is derived from an EMBL/GenBank/DDBJ whole genome shotgun (WGS) entry which is preliminary data.</text>
</comment>
<evidence type="ECO:0000256" key="2">
    <source>
        <dbReference type="ARBA" id="ARBA00009340"/>
    </source>
</evidence>
<organism evidence="8 9">
    <name type="scientific">Candidozyma pseudohaemuli</name>
    <dbReference type="NCBI Taxonomy" id="418784"/>
    <lineage>
        <taxon>Eukaryota</taxon>
        <taxon>Fungi</taxon>
        <taxon>Dikarya</taxon>
        <taxon>Ascomycota</taxon>
        <taxon>Saccharomycotina</taxon>
        <taxon>Pichiomycetes</taxon>
        <taxon>Metschnikowiaceae</taxon>
        <taxon>Candidozyma</taxon>
    </lineage>
</organism>
<dbReference type="STRING" id="418784.A0A2P7YV13"/>
<dbReference type="GeneID" id="36565006"/>
<dbReference type="GO" id="GO:0005634">
    <property type="term" value="C:nucleus"/>
    <property type="evidence" value="ECO:0007669"/>
    <property type="project" value="UniProtKB-SubCell"/>
</dbReference>